<gene>
    <name evidence="1" type="ORF">FCN80_24335</name>
</gene>
<sequence>MPGFLNNPENITSGQRYIQILSGKSLYQKFGEGKDCTFKAMSCIVLKDGGKILPQDKCNPFEDNTGKTWFEVSPRNWMSQGDVKELHQYDLKELGFSTLEEDPSPDVSKSLREKWVKGAYDWMSERVGKERGIQQKQVSSFYKNLVKKIDSYGDGELPGKELYNALYHTELGLRDIAARLIVKHDSEWFGGGSRHRWNVFFQNDDRLNVAYAKQWPMTTSG</sequence>
<proteinExistence type="predicted"/>
<reference evidence="1 2" key="1">
    <citation type="submission" date="2019-04" db="EMBL/GenBank/DDBJ databases">
        <authorList>
            <person name="Li M."/>
            <person name="Gao C."/>
        </authorList>
    </citation>
    <scope>NUCLEOTIDE SEQUENCE [LARGE SCALE GENOMIC DNA]</scope>
    <source>
        <strain evidence="1 2">BGMRC 2031</strain>
    </source>
</reference>
<evidence type="ECO:0008006" key="3">
    <source>
        <dbReference type="Google" id="ProtNLM"/>
    </source>
</evidence>
<name>A0ABY2SEV5_9HYPH</name>
<evidence type="ECO:0000313" key="1">
    <source>
        <dbReference type="EMBL" id="TKI02646.1"/>
    </source>
</evidence>
<dbReference type="EMBL" id="SZPQ01000065">
    <property type="protein sequence ID" value="TKI02646.1"/>
    <property type="molecule type" value="Genomic_DNA"/>
</dbReference>
<keyword evidence="2" id="KW-1185">Reference proteome</keyword>
<protein>
    <recommendedName>
        <fullName evidence="3">EF-hand domain-containing protein</fullName>
    </recommendedName>
</protein>
<accession>A0ABY2SEV5</accession>
<dbReference type="RefSeq" id="WP_136992911.1">
    <property type="nucleotide sequence ID" value="NZ_SZPQ01000065.1"/>
</dbReference>
<dbReference type="Proteomes" id="UP000305202">
    <property type="component" value="Unassembled WGS sequence"/>
</dbReference>
<organism evidence="1 2">
    <name type="scientific">Martelella alba</name>
    <dbReference type="NCBI Taxonomy" id="2590451"/>
    <lineage>
        <taxon>Bacteria</taxon>
        <taxon>Pseudomonadati</taxon>
        <taxon>Pseudomonadota</taxon>
        <taxon>Alphaproteobacteria</taxon>
        <taxon>Hyphomicrobiales</taxon>
        <taxon>Aurantimonadaceae</taxon>
        <taxon>Martelella</taxon>
    </lineage>
</organism>
<evidence type="ECO:0000313" key="2">
    <source>
        <dbReference type="Proteomes" id="UP000305202"/>
    </source>
</evidence>
<comment type="caution">
    <text evidence="1">The sequence shown here is derived from an EMBL/GenBank/DDBJ whole genome shotgun (WGS) entry which is preliminary data.</text>
</comment>